<evidence type="ECO:0000256" key="10">
    <source>
        <dbReference type="SAM" id="MobiDB-lite"/>
    </source>
</evidence>
<dbReference type="PRINTS" id="PR00813">
    <property type="entry name" value="BCTERIALGSPG"/>
</dbReference>
<dbReference type="PANTHER" id="PTHR30093:SF44">
    <property type="entry name" value="TYPE II SECRETION SYSTEM CORE PROTEIN G"/>
    <property type="match status" value="1"/>
</dbReference>
<dbReference type="RefSeq" id="WP_121923341.1">
    <property type="nucleotide sequence ID" value="NZ_REFO01000013.1"/>
</dbReference>
<protein>
    <recommendedName>
        <fullName evidence="3">Type II secretion system core protein G</fullName>
    </recommendedName>
</protein>
<dbReference type="PANTHER" id="PTHR30093">
    <property type="entry name" value="GENERAL SECRETION PATHWAY PROTEIN G"/>
    <property type="match status" value="1"/>
</dbReference>
<gene>
    <name evidence="13" type="ORF">CLV39_1224</name>
</gene>
<dbReference type="EMBL" id="REFO01000013">
    <property type="protein sequence ID" value="RMA93169.1"/>
    <property type="molecule type" value="Genomic_DNA"/>
</dbReference>
<dbReference type="NCBIfam" id="TIGR01710">
    <property type="entry name" value="typeII_sec_gspG"/>
    <property type="match status" value="1"/>
</dbReference>
<dbReference type="GO" id="GO:0005886">
    <property type="term" value="C:plasma membrane"/>
    <property type="evidence" value="ECO:0007669"/>
    <property type="project" value="UniProtKB-SubCell"/>
</dbReference>
<dbReference type="PROSITE" id="PS00409">
    <property type="entry name" value="PROKAR_NTER_METHYL"/>
    <property type="match status" value="1"/>
</dbReference>
<dbReference type="GO" id="GO:0015628">
    <property type="term" value="P:protein secretion by the type II secretion system"/>
    <property type="evidence" value="ECO:0007669"/>
    <property type="project" value="InterPro"/>
</dbReference>
<evidence type="ECO:0000256" key="3">
    <source>
        <dbReference type="ARBA" id="ARBA00020042"/>
    </source>
</evidence>
<dbReference type="Gene3D" id="3.30.700.10">
    <property type="entry name" value="Glycoprotein, Type 4 Pilin"/>
    <property type="match status" value="1"/>
</dbReference>
<feature type="domain" description="Type II secretion system protein GspG C-terminal" evidence="12">
    <location>
        <begin position="30"/>
        <end position="132"/>
    </location>
</feature>
<evidence type="ECO:0000256" key="9">
    <source>
        <dbReference type="ARBA" id="ARBA00023136"/>
    </source>
</evidence>
<organism evidence="13 14">
    <name type="scientific">Hydrogenothermus marinus</name>
    <dbReference type="NCBI Taxonomy" id="133270"/>
    <lineage>
        <taxon>Bacteria</taxon>
        <taxon>Pseudomonadati</taxon>
        <taxon>Aquificota</taxon>
        <taxon>Aquificia</taxon>
        <taxon>Aquificales</taxon>
        <taxon>Hydrogenothermaceae</taxon>
        <taxon>Hydrogenothermus</taxon>
    </lineage>
</organism>
<evidence type="ECO:0000313" key="14">
    <source>
        <dbReference type="Proteomes" id="UP000280842"/>
    </source>
</evidence>
<accession>A0A3M0BAH4</accession>
<dbReference type="SUPFAM" id="SSF54523">
    <property type="entry name" value="Pili subunits"/>
    <property type="match status" value="1"/>
</dbReference>
<evidence type="ECO:0000256" key="5">
    <source>
        <dbReference type="ARBA" id="ARBA00022481"/>
    </source>
</evidence>
<dbReference type="AlphaFoldDB" id="A0A3M0BAH4"/>
<evidence type="ECO:0000256" key="6">
    <source>
        <dbReference type="ARBA" id="ARBA00022519"/>
    </source>
</evidence>
<evidence type="ECO:0000259" key="12">
    <source>
        <dbReference type="Pfam" id="PF08334"/>
    </source>
</evidence>
<dbReference type="Proteomes" id="UP000280842">
    <property type="component" value="Unassembled WGS sequence"/>
</dbReference>
<comment type="subcellular location">
    <subcellularLocation>
        <location evidence="1">Cell inner membrane</location>
        <topology evidence="1">Single-pass membrane protein</topology>
    </subcellularLocation>
</comment>
<feature type="region of interest" description="Disordered" evidence="10">
    <location>
        <begin position="114"/>
        <end position="136"/>
    </location>
</feature>
<dbReference type="InterPro" id="IPR000983">
    <property type="entry name" value="Bac_GSPG_pilin"/>
</dbReference>
<keyword evidence="14" id="KW-1185">Reference proteome</keyword>
<dbReference type="GO" id="GO:0015627">
    <property type="term" value="C:type II protein secretion system complex"/>
    <property type="evidence" value="ECO:0007669"/>
    <property type="project" value="InterPro"/>
</dbReference>
<sequence>MKKNKGFTLLELLVVIVILSLLAALLVPKLTGRVDEAKIDTTKIQLKEIKRALEMYKVDNGTYPTTEQGLKALVKKPDTPPEPKKWRQYLEKVPKDGWGNEFIYVYPAENHPFELKSTGPDGELGTEDDISVWDEQ</sequence>
<dbReference type="Pfam" id="PF08334">
    <property type="entry name" value="T2SSG"/>
    <property type="match status" value="1"/>
</dbReference>
<comment type="caution">
    <text evidence="13">The sequence shown here is derived from an EMBL/GenBank/DDBJ whole genome shotgun (WGS) entry which is preliminary data.</text>
</comment>
<feature type="compositionally biased region" description="Acidic residues" evidence="10">
    <location>
        <begin position="124"/>
        <end position="136"/>
    </location>
</feature>
<keyword evidence="6" id="KW-0997">Cell inner membrane</keyword>
<reference evidence="13 14" key="1">
    <citation type="submission" date="2018-10" db="EMBL/GenBank/DDBJ databases">
        <title>Genomic Encyclopedia of Archaeal and Bacterial Type Strains, Phase II (KMG-II): from individual species to whole genera.</title>
        <authorList>
            <person name="Goeker M."/>
        </authorList>
    </citation>
    <scope>NUCLEOTIDE SEQUENCE [LARGE SCALE GENOMIC DNA]</scope>
    <source>
        <strain evidence="13 14">VM1</strain>
    </source>
</reference>
<keyword evidence="7 11" id="KW-0812">Transmembrane</keyword>
<evidence type="ECO:0000313" key="13">
    <source>
        <dbReference type="EMBL" id="RMA93169.1"/>
    </source>
</evidence>
<keyword evidence="4" id="KW-1003">Cell membrane</keyword>
<comment type="similarity">
    <text evidence="2">Belongs to the GSP G family.</text>
</comment>
<evidence type="ECO:0000256" key="1">
    <source>
        <dbReference type="ARBA" id="ARBA00004377"/>
    </source>
</evidence>
<dbReference type="NCBIfam" id="TIGR02532">
    <property type="entry name" value="IV_pilin_GFxxxE"/>
    <property type="match status" value="1"/>
</dbReference>
<dbReference type="Pfam" id="PF07963">
    <property type="entry name" value="N_methyl"/>
    <property type="match status" value="1"/>
</dbReference>
<evidence type="ECO:0000256" key="4">
    <source>
        <dbReference type="ARBA" id="ARBA00022475"/>
    </source>
</evidence>
<dbReference type="InterPro" id="IPR013545">
    <property type="entry name" value="T2SS_protein-GspG_C"/>
</dbReference>
<keyword evidence="8 11" id="KW-1133">Transmembrane helix</keyword>
<evidence type="ECO:0000256" key="8">
    <source>
        <dbReference type="ARBA" id="ARBA00022989"/>
    </source>
</evidence>
<dbReference type="InterPro" id="IPR010054">
    <property type="entry name" value="Type2_sec_GspG"/>
</dbReference>
<keyword evidence="5" id="KW-0488">Methylation</keyword>
<dbReference type="InterPro" id="IPR045584">
    <property type="entry name" value="Pilin-like"/>
</dbReference>
<name>A0A3M0BAH4_9AQUI</name>
<feature type="transmembrane region" description="Helical" evidence="11">
    <location>
        <begin position="7"/>
        <end position="27"/>
    </location>
</feature>
<dbReference type="InterPro" id="IPR012902">
    <property type="entry name" value="N_methyl_site"/>
</dbReference>
<proteinExistence type="inferred from homology"/>
<evidence type="ECO:0000256" key="2">
    <source>
        <dbReference type="ARBA" id="ARBA00009984"/>
    </source>
</evidence>
<evidence type="ECO:0000256" key="7">
    <source>
        <dbReference type="ARBA" id="ARBA00022692"/>
    </source>
</evidence>
<dbReference type="OrthoDB" id="9795612at2"/>
<evidence type="ECO:0000256" key="11">
    <source>
        <dbReference type="SAM" id="Phobius"/>
    </source>
</evidence>
<keyword evidence="9 11" id="KW-0472">Membrane</keyword>